<evidence type="ECO:0000256" key="4">
    <source>
        <dbReference type="ARBA" id="ARBA00004709"/>
    </source>
</evidence>
<evidence type="ECO:0000313" key="16">
    <source>
        <dbReference type="EMBL" id="SMC72296.1"/>
    </source>
</evidence>
<comment type="function">
    <text evidence="14">Bifunctional enzyme that catalyzes the formation of 4-diphosphocytidyl-2-C-methyl-D-erythritol from CTP and 2-C-methyl-D-erythritol 4-phosphate (MEP) (IspD), and catalyzes the conversion of 4-diphosphocytidyl-2-C-methyl-D-erythritol 2-phosphate (CDP-ME2P) to 2-C-methyl-D-erythritol 2,4-cyclodiphosphate (ME-CPP) with a corresponding release of cytidine 5-monophosphate (CMP) (IspF).</text>
</comment>
<dbReference type="PROSITE" id="PS01295">
    <property type="entry name" value="ISPD"/>
    <property type="match status" value="1"/>
</dbReference>
<evidence type="ECO:0000256" key="14">
    <source>
        <dbReference type="HAMAP-Rule" id="MF_01520"/>
    </source>
</evidence>
<feature type="site" description="Transition state stabilizer" evidence="14">
    <location>
        <position position="276"/>
    </location>
</feature>
<dbReference type="CDD" id="cd02516">
    <property type="entry name" value="CDP-ME_synthetase"/>
    <property type="match status" value="1"/>
</dbReference>
<dbReference type="GO" id="GO:0019288">
    <property type="term" value="P:isopentenyl diphosphate biosynthetic process, methylerythritol 4-phosphate pathway"/>
    <property type="evidence" value="ECO:0007669"/>
    <property type="project" value="UniProtKB-UniRule"/>
</dbReference>
<feature type="binding site" evidence="14">
    <location>
        <begin position="250"/>
        <end position="252"/>
    </location>
    <ligand>
        <name>4-CDP-2-C-methyl-D-erythritol 2-phosphate</name>
        <dbReference type="ChEBI" id="CHEBI:57919"/>
    </ligand>
</feature>
<keyword evidence="10 14" id="KW-0479">Metal-binding</keyword>
<dbReference type="Pfam" id="PF01128">
    <property type="entry name" value="IspD"/>
    <property type="match status" value="1"/>
</dbReference>
<reference evidence="16 17" key="1">
    <citation type="submission" date="2017-04" db="EMBL/GenBank/DDBJ databases">
        <authorList>
            <person name="Afonso C.L."/>
            <person name="Miller P.J."/>
            <person name="Scott M.A."/>
            <person name="Spackman E."/>
            <person name="Goraichik I."/>
            <person name="Dimitrov K.M."/>
            <person name="Suarez D.L."/>
            <person name="Swayne D.E."/>
        </authorList>
    </citation>
    <scope>NUCLEOTIDE SEQUENCE [LARGE SCALE GENOMIC DNA]</scope>
    <source>
        <strain evidence="16 17">VK13</strain>
    </source>
</reference>
<dbReference type="HAMAP" id="MF_01520">
    <property type="entry name" value="IspDF"/>
    <property type="match status" value="1"/>
</dbReference>
<organism evidence="16 17">
    <name type="scientific">Polynucleobacter kasalickyi</name>
    <dbReference type="NCBI Taxonomy" id="1938817"/>
    <lineage>
        <taxon>Bacteria</taxon>
        <taxon>Pseudomonadati</taxon>
        <taxon>Pseudomonadota</taxon>
        <taxon>Betaproteobacteria</taxon>
        <taxon>Burkholderiales</taxon>
        <taxon>Burkholderiaceae</taxon>
        <taxon>Polynucleobacter</taxon>
    </lineage>
</organism>
<evidence type="ECO:0000259" key="15">
    <source>
        <dbReference type="Pfam" id="PF02542"/>
    </source>
</evidence>
<dbReference type="InterPro" id="IPR018294">
    <property type="entry name" value="ISPD_synthase_CS"/>
</dbReference>
<comment type="similarity">
    <text evidence="14">In the N-terminal section; belongs to the IspD/TarI cytidylyltransferase family. IspD subfamily.</text>
</comment>
<dbReference type="FunFam" id="3.30.1330.50:FF:000001">
    <property type="entry name" value="2-C-methyl-D-erythritol 2,4-cyclodiphosphate synthase"/>
    <property type="match status" value="1"/>
</dbReference>
<keyword evidence="11 14" id="KW-0414">Isoprene biosynthesis</keyword>
<dbReference type="Pfam" id="PF02542">
    <property type="entry name" value="YgbB"/>
    <property type="match status" value="1"/>
</dbReference>
<comment type="pathway">
    <text evidence="4 14">Isoprenoid biosynthesis; isopentenyl diphosphate biosynthesis via DXP pathway; isopentenyl diphosphate from 1-deoxy-D-xylulose 5-phosphate: step 4/6.</text>
</comment>
<dbReference type="EC" id="2.7.7.60" evidence="14"/>
<dbReference type="NCBIfam" id="TIGR00453">
    <property type="entry name" value="ispD"/>
    <property type="match status" value="1"/>
</dbReference>
<dbReference type="EC" id="4.6.1.12" evidence="14"/>
<proteinExistence type="inferred from homology"/>
<dbReference type="InterPro" id="IPR026596">
    <property type="entry name" value="IspD/F"/>
</dbReference>
<feature type="binding site" evidence="14">
    <location>
        <position position="381"/>
    </location>
    <ligand>
        <name>4-CDP-2-C-methyl-D-erythritol 2-phosphate</name>
        <dbReference type="ChEBI" id="CHEBI:57919"/>
    </ligand>
</feature>
<dbReference type="GO" id="GO:0050518">
    <property type="term" value="F:2-C-methyl-D-erythritol 4-phosphate cytidylyltransferase activity"/>
    <property type="evidence" value="ECO:0007669"/>
    <property type="project" value="UniProtKB-UniRule"/>
</dbReference>
<evidence type="ECO:0000256" key="5">
    <source>
        <dbReference type="ARBA" id="ARBA00004787"/>
    </source>
</evidence>
<feature type="site" description="Transition state stabilizer" evidence="14">
    <location>
        <position position="375"/>
    </location>
</feature>
<evidence type="ECO:0000256" key="3">
    <source>
        <dbReference type="ARBA" id="ARBA00001968"/>
    </source>
</evidence>
<comment type="caution">
    <text evidence="14">Lacks conserved residue(s) required for the propagation of feature annotation.</text>
</comment>
<comment type="similarity">
    <text evidence="7">Belongs to the IspD/TarI cytidylyltransferase family. IspD subfamily.</text>
</comment>
<accession>A0A1W2BHD1</accession>
<dbReference type="NCBIfam" id="TIGR00151">
    <property type="entry name" value="ispF"/>
    <property type="match status" value="1"/>
</dbReference>
<dbReference type="GO" id="GO:0008685">
    <property type="term" value="F:2-C-methyl-D-erythritol 2,4-cyclodiphosphate synthase activity"/>
    <property type="evidence" value="ECO:0007669"/>
    <property type="project" value="UniProtKB-UniRule"/>
</dbReference>
<feature type="binding site" evidence="14">
    <location>
        <begin position="298"/>
        <end position="300"/>
    </location>
    <ligand>
        <name>4-CDP-2-C-methyl-D-erythritol 2-phosphate</name>
        <dbReference type="ChEBI" id="CHEBI:57919"/>
    </ligand>
</feature>
<evidence type="ECO:0000256" key="11">
    <source>
        <dbReference type="ARBA" id="ARBA00023229"/>
    </source>
</evidence>
<name>A0A1W2BHD1_9BURK</name>
<keyword evidence="8 14" id="KW-0808">Transferase</keyword>
<dbReference type="OrthoDB" id="9806837at2"/>
<dbReference type="HAMAP" id="MF_00108">
    <property type="entry name" value="IspD"/>
    <property type="match status" value="1"/>
</dbReference>
<feature type="binding site" evidence="14">
    <location>
        <position position="250"/>
    </location>
    <ligand>
        <name>a divalent metal cation</name>
        <dbReference type="ChEBI" id="CHEBI:60240"/>
    </ligand>
</feature>
<dbReference type="InterPro" id="IPR003526">
    <property type="entry name" value="MECDP_synthase"/>
</dbReference>
<dbReference type="SUPFAM" id="SSF69765">
    <property type="entry name" value="IpsF-like"/>
    <property type="match status" value="1"/>
</dbReference>
<evidence type="ECO:0000256" key="6">
    <source>
        <dbReference type="ARBA" id="ARBA00008480"/>
    </source>
</evidence>
<feature type="site" description="Positions MEP for the nucleophilic attack" evidence="14">
    <location>
        <position position="168"/>
    </location>
</feature>
<evidence type="ECO:0000313" key="17">
    <source>
        <dbReference type="Proteomes" id="UP000192708"/>
    </source>
</evidence>
<dbReference type="InterPro" id="IPR029044">
    <property type="entry name" value="Nucleotide-diphossugar_trans"/>
</dbReference>
<keyword evidence="9 14" id="KW-0548">Nucleotidyltransferase</keyword>
<dbReference type="PROSITE" id="PS01350">
    <property type="entry name" value="ISPF"/>
    <property type="match status" value="1"/>
</dbReference>
<evidence type="ECO:0000256" key="1">
    <source>
        <dbReference type="ARBA" id="ARBA00000200"/>
    </source>
</evidence>
<comment type="cofactor">
    <cofactor evidence="3 14">
        <name>a divalent metal cation</name>
        <dbReference type="ChEBI" id="CHEBI:60240"/>
    </cofactor>
</comment>
<comment type="similarity">
    <text evidence="14">In the C-terminal section; belongs to the IspF family.</text>
</comment>
<keyword evidence="12 14" id="KW-0456">Lyase</keyword>
<evidence type="ECO:0000256" key="13">
    <source>
        <dbReference type="ARBA" id="ARBA00023268"/>
    </source>
</evidence>
<sequence length="400" mass="43727">MNANCHVLIPCAGTGTRIGGEIPKQFQKIHQQAIVLYSLEVFLKMPEIKTVWVGLSDSIAQNPELMEIFPKHPKLKLCITGGKTRALTVLKTLEYILQGDSDQVQANDWILVHDAARPGIRVKSVQHLIESVRTSNESGGILALPLADTLKKAMQAGEKRLSQSTIDRTNLWAAQTPQMFKINDLYKSIAISLEKSFDITDEASAMEHCGHSVLLVKGDFQNFKVTYPEDLKNMENLLIKSPFRVGQGYDVHQLVEGRPLILGGVLVPHDKGLLGHSDADALLHAITDALLGAAGLGDIGQHFPDSDPSFKGADSGVLLKLAYAKVLKLGFALVNLDATIICQKPKLMSYLPGMTLKIAELLEVNTQQINLKAKTNENLGYLGESKAIETQAIVLIEKLT</sequence>
<evidence type="ECO:0000256" key="2">
    <source>
        <dbReference type="ARBA" id="ARBA00001282"/>
    </source>
</evidence>
<dbReference type="Proteomes" id="UP000192708">
    <property type="component" value="Unassembled WGS sequence"/>
</dbReference>
<evidence type="ECO:0000256" key="8">
    <source>
        <dbReference type="ARBA" id="ARBA00022679"/>
    </source>
</evidence>
<dbReference type="STRING" id="1938817.SAMN06296008_11350"/>
<comment type="pathway">
    <text evidence="5 14">Isoprenoid biosynthesis; isopentenyl diphosphate biosynthesis via DXP pathway; isopentenyl diphosphate from 1-deoxy-D-xylulose 5-phosphate: step 2/6.</text>
</comment>
<dbReference type="FunFam" id="3.90.550.10:FF:000003">
    <property type="entry name" value="2-C-methyl-D-erythritol 4-phosphate cytidylyltransferase"/>
    <property type="match status" value="1"/>
</dbReference>
<feature type="binding site" evidence="14">
    <location>
        <begin position="303"/>
        <end position="307"/>
    </location>
    <ligand>
        <name>4-CDP-2-C-methyl-D-erythritol 2-phosphate</name>
        <dbReference type="ChEBI" id="CHEBI:57919"/>
    </ligand>
</feature>
<dbReference type="InterPro" id="IPR036571">
    <property type="entry name" value="MECDP_synthase_sf"/>
</dbReference>
<dbReference type="GO" id="GO:0046872">
    <property type="term" value="F:metal ion binding"/>
    <property type="evidence" value="ECO:0007669"/>
    <property type="project" value="UniProtKB-KW"/>
</dbReference>
<feature type="site" description="Transition state stabilizer" evidence="14">
    <location>
        <position position="17"/>
    </location>
</feature>
<dbReference type="PANTHER" id="PTHR43181:SF1">
    <property type="entry name" value="2-C-METHYL-D-ERYTHRITOL 2,4-CYCLODIPHOSPHATE SYNTHASE, CHLOROPLASTIC"/>
    <property type="match status" value="1"/>
</dbReference>
<dbReference type="InterPro" id="IPR020555">
    <property type="entry name" value="MECDP_synthase_CS"/>
</dbReference>
<gene>
    <name evidence="14" type="primary">ispDF</name>
    <name evidence="16" type="ORF">SAMN06296008_11350</name>
</gene>
<feature type="binding site" evidence="14">
    <location>
        <begin position="276"/>
        <end position="277"/>
    </location>
    <ligand>
        <name>4-CDP-2-C-methyl-D-erythritol 2-phosphate</name>
        <dbReference type="ChEBI" id="CHEBI:57919"/>
    </ligand>
</feature>
<dbReference type="RefSeq" id="WP_084285053.1">
    <property type="nucleotide sequence ID" value="NZ_FWXJ01000013.1"/>
</dbReference>
<comment type="similarity">
    <text evidence="6">Belongs to the IspF family.</text>
</comment>
<protein>
    <recommendedName>
        <fullName evidence="14">Bifunctional enzyme IspD/IspF</fullName>
    </recommendedName>
    <domain>
        <recommendedName>
            <fullName evidence="14">2-C-methyl-D-erythritol 4-phosphate cytidylyltransferase</fullName>
            <ecNumber evidence="14">2.7.7.60</ecNumber>
        </recommendedName>
        <alternativeName>
            <fullName evidence="14">4-diphosphocytidyl-2C-methyl-D-erythritol synthase</fullName>
        </alternativeName>
        <alternativeName>
            <fullName evidence="14">MEP cytidylyltransferase</fullName>
            <shortName evidence="14">MCT</shortName>
        </alternativeName>
    </domain>
    <domain>
        <recommendedName>
            <fullName evidence="14">2-C-methyl-D-erythritol 2,4-cyclodiphosphate synthase</fullName>
            <shortName evidence="14">MECDP-synthase</shortName>
            <shortName evidence="14">MECPP-synthase</shortName>
            <shortName evidence="14">MECPS</shortName>
            <ecNumber evidence="14">4.6.1.12</ecNumber>
        </recommendedName>
    </domain>
</protein>
<feature type="domain" description="2-C-methyl-D-erythritol 2,4-cyclodiphosphate synthase" evidence="15">
    <location>
        <begin position="243"/>
        <end position="396"/>
    </location>
</feature>
<dbReference type="Gene3D" id="3.90.550.10">
    <property type="entry name" value="Spore Coat Polysaccharide Biosynthesis Protein SpsA, Chain A"/>
    <property type="match status" value="1"/>
</dbReference>
<evidence type="ECO:0000256" key="7">
    <source>
        <dbReference type="ARBA" id="ARBA00009789"/>
    </source>
</evidence>
<feature type="site" description="Positions MEP for the nucleophilic attack" evidence="14">
    <location>
        <position position="224"/>
    </location>
</feature>
<feature type="binding site" evidence="14">
    <location>
        <position position="252"/>
    </location>
    <ligand>
        <name>a divalent metal cation</name>
        <dbReference type="ChEBI" id="CHEBI:60240"/>
    </ligand>
</feature>
<dbReference type="InterPro" id="IPR034683">
    <property type="entry name" value="IspD/TarI"/>
</dbReference>
<comment type="catalytic activity">
    <reaction evidence="2 14">
        <text>2-C-methyl-D-erythritol 4-phosphate + CTP + H(+) = 4-CDP-2-C-methyl-D-erythritol + diphosphate</text>
        <dbReference type="Rhea" id="RHEA:13429"/>
        <dbReference type="ChEBI" id="CHEBI:15378"/>
        <dbReference type="ChEBI" id="CHEBI:33019"/>
        <dbReference type="ChEBI" id="CHEBI:37563"/>
        <dbReference type="ChEBI" id="CHEBI:57823"/>
        <dbReference type="ChEBI" id="CHEBI:58262"/>
        <dbReference type="EC" id="2.7.7.60"/>
    </reaction>
</comment>
<keyword evidence="13 14" id="KW-0511">Multifunctional enzyme</keyword>
<dbReference type="Gene3D" id="3.30.1330.50">
    <property type="entry name" value="2-C-methyl-D-erythritol 2,4-cyclodiphosphate synthase"/>
    <property type="match status" value="1"/>
</dbReference>
<dbReference type="SUPFAM" id="SSF53448">
    <property type="entry name" value="Nucleotide-diphospho-sugar transferases"/>
    <property type="match status" value="1"/>
</dbReference>
<feature type="binding site" evidence="14">
    <location>
        <position position="284"/>
    </location>
    <ligand>
        <name>a divalent metal cation</name>
        <dbReference type="ChEBI" id="CHEBI:60240"/>
    </ligand>
</feature>
<feature type="region of interest" description="2-C-methyl-D-erythritol 4-phosphate cytidylyltransferase" evidence="14">
    <location>
        <begin position="1"/>
        <end position="244"/>
    </location>
</feature>
<dbReference type="GO" id="GO:0016114">
    <property type="term" value="P:terpenoid biosynthetic process"/>
    <property type="evidence" value="ECO:0007669"/>
    <property type="project" value="InterPro"/>
</dbReference>
<dbReference type="PANTHER" id="PTHR43181">
    <property type="entry name" value="2-C-METHYL-D-ERYTHRITOL 2,4-CYCLODIPHOSPHATE SYNTHASE, CHLOROPLASTIC"/>
    <property type="match status" value="1"/>
</dbReference>
<feature type="region of interest" description="2-C-methyl-D-erythritol 2,4-cyclodiphosphate synthase" evidence="14">
    <location>
        <begin position="244"/>
        <end position="400"/>
    </location>
</feature>
<dbReference type="AlphaFoldDB" id="A0A1W2BHD1"/>
<dbReference type="CDD" id="cd00554">
    <property type="entry name" value="MECDP_synthase"/>
    <property type="match status" value="1"/>
</dbReference>
<dbReference type="HAMAP" id="MF_00107">
    <property type="entry name" value="IspF"/>
    <property type="match status" value="1"/>
</dbReference>
<dbReference type="InterPro" id="IPR001228">
    <property type="entry name" value="IspD"/>
</dbReference>
<evidence type="ECO:0000256" key="10">
    <source>
        <dbReference type="ARBA" id="ARBA00022723"/>
    </source>
</evidence>
<keyword evidence="17" id="KW-1185">Reference proteome</keyword>
<evidence type="ECO:0000256" key="9">
    <source>
        <dbReference type="ARBA" id="ARBA00022695"/>
    </source>
</evidence>
<comment type="catalytic activity">
    <reaction evidence="1 14">
        <text>4-CDP-2-C-methyl-D-erythritol 2-phosphate = 2-C-methyl-D-erythritol 2,4-cyclic diphosphate + CMP</text>
        <dbReference type="Rhea" id="RHEA:23864"/>
        <dbReference type="ChEBI" id="CHEBI:57919"/>
        <dbReference type="ChEBI" id="CHEBI:58483"/>
        <dbReference type="ChEBI" id="CHEBI:60377"/>
        <dbReference type="EC" id="4.6.1.12"/>
    </reaction>
</comment>
<feature type="site" description="Transition state stabilizer" evidence="14">
    <location>
        <position position="24"/>
    </location>
</feature>
<dbReference type="UniPathway" id="UPA00056">
    <property type="reaction ID" value="UER00093"/>
</dbReference>
<dbReference type="EMBL" id="FWXJ01000013">
    <property type="protein sequence ID" value="SMC72296.1"/>
    <property type="molecule type" value="Genomic_DNA"/>
</dbReference>
<evidence type="ECO:0000256" key="12">
    <source>
        <dbReference type="ARBA" id="ARBA00023239"/>
    </source>
</evidence>